<dbReference type="Gene3D" id="3.90.1150.10">
    <property type="entry name" value="Aspartate Aminotransferase, domain 1"/>
    <property type="match status" value="1"/>
</dbReference>
<evidence type="ECO:0000313" key="8">
    <source>
        <dbReference type="Proteomes" id="UP001300383"/>
    </source>
</evidence>
<dbReference type="GO" id="GO:0006545">
    <property type="term" value="P:glycine biosynthetic process"/>
    <property type="evidence" value="ECO:0007669"/>
    <property type="project" value="TreeGrafter"/>
</dbReference>
<dbReference type="AlphaFoldDB" id="A0AAP4BDU7"/>
<dbReference type="EMBL" id="JASGBQ010000014">
    <property type="protein sequence ID" value="MDI9242539.1"/>
    <property type="molecule type" value="Genomic_DNA"/>
</dbReference>
<reference evidence="7 8" key="1">
    <citation type="submission" date="2023-05" db="EMBL/GenBank/DDBJ databases">
        <title>[ruminococcus] sp. nov., isolated from a pig farm feces dump.</title>
        <authorList>
            <person name="Chang Y.-H."/>
        </authorList>
    </citation>
    <scope>NUCLEOTIDE SEQUENCE [LARGE SCALE GENOMIC DNA]</scope>
    <source>
        <strain evidence="7 8">YH-rum2234</strain>
    </source>
</reference>
<dbReference type="RefSeq" id="WP_283230986.1">
    <property type="nucleotide sequence ID" value="NZ_JASGBQ010000014.1"/>
</dbReference>
<dbReference type="SUPFAM" id="SSF53383">
    <property type="entry name" value="PLP-dependent transferases"/>
    <property type="match status" value="1"/>
</dbReference>
<evidence type="ECO:0000256" key="3">
    <source>
        <dbReference type="ARBA" id="ARBA00022898"/>
    </source>
</evidence>
<dbReference type="Proteomes" id="UP001300383">
    <property type="component" value="Unassembled WGS sequence"/>
</dbReference>
<dbReference type="PIRSF" id="PIRSF017617">
    <property type="entry name" value="Thr_aldolase"/>
    <property type="match status" value="1"/>
</dbReference>
<dbReference type="NCBIfam" id="NF007825">
    <property type="entry name" value="PRK10534.1"/>
    <property type="match status" value="1"/>
</dbReference>
<dbReference type="GO" id="GO:0006567">
    <property type="term" value="P:L-threonine catabolic process"/>
    <property type="evidence" value="ECO:0007669"/>
    <property type="project" value="TreeGrafter"/>
</dbReference>
<dbReference type="InterPro" id="IPR015422">
    <property type="entry name" value="PyrdxlP-dep_Trfase_small"/>
</dbReference>
<comment type="cofactor">
    <cofactor evidence="1">
        <name>pyridoxal 5'-phosphate</name>
        <dbReference type="ChEBI" id="CHEBI:597326"/>
    </cofactor>
</comment>
<dbReference type="GO" id="GO:0008732">
    <property type="term" value="F:L-allo-threonine aldolase activity"/>
    <property type="evidence" value="ECO:0007669"/>
    <property type="project" value="TreeGrafter"/>
</dbReference>
<dbReference type="EC" id="4.1.2.48" evidence="7"/>
<feature type="domain" description="Aromatic amino acid beta-eliminating lyase/threonine aldolase" evidence="6">
    <location>
        <begin position="5"/>
        <end position="286"/>
    </location>
</feature>
<comment type="similarity">
    <text evidence="2">Belongs to the threonine aldolase family.</text>
</comment>
<evidence type="ECO:0000256" key="2">
    <source>
        <dbReference type="ARBA" id="ARBA00006966"/>
    </source>
</evidence>
<keyword evidence="3" id="KW-0663">Pyridoxal phosphate</keyword>
<sequence>MKVIDVRSDTVTKPTREMRLAMVDCPVGDDVYQDDPTVNELEEEAARILGKEAALFMVSGTQSNQTAVMTWAGRGEEIILGEEAHIACHEVGAVAVLAGANMRTLHFENGMPDCAMIEDAIREEDIHCPVTALICLENALANGRVVPVAVMKEIYEMAKRHGIPVHMDGARCFNAAVALGVDVKEITRYTDSVSCCLSKGLCAPVGSVLAGSREFIERARKNRKLLGGGMRQAGVLAAPALIAIKEMPKRLHVDHENARCLAEGLKEIPGICCDSSAVEINMVFFRINADEAVWKGLSGYLKERGILVNPGQKGEFRMVTNAGVNREDIDTILREVKAYMEQ</sequence>
<organism evidence="7 8">
    <name type="scientific">Fusibacillus kribbianus</name>
    <dbReference type="NCBI Taxonomy" id="3044208"/>
    <lineage>
        <taxon>Bacteria</taxon>
        <taxon>Bacillati</taxon>
        <taxon>Bacillota</taxon>
        <taxon>Clostridia</taxon>
        <taxon>Lachnospirales</taxon>
        <taxon>Lachnospiraceae</taxon>
        <taxon>Fusibacillus</taxon>
    </lineage>
</organism>
<dbReference type="InterPro" id="IPR015421">
    <property type="entry name" value="PyrdxlP-dep_Trfase_major"/>
</dbReference>
<evidence type="ECO:0000256" key="4">
    <source>
        <dbReference type="ARBA" id="ARBA00023239"/>
    </source>
</evidence>
<gene>
    <name evidence="7" type="primary">ltaE</name>
    <name evidence="7" type="ORF">QJ036_08670</name>
</gene>
<keyword evidence="8" id="KW-1185">Reference proteome</keyword>
<evidence type="ECO:0000313" key="7">
    <source>
        <dbReference type="EMBL" id="MDI9242539.1"/>
    </source>
</evidence>
<dbReference type="CDD" id="cd06502">
    <property type="entry name" value="TA_like"/>
    <property type="match status" value="1"/>
</dbReference>
<dbReference type="FunFam" id="3.90.1150.10:FF:000041">
    <property type="entry name" value="Low-specificity L-threonine aldolase"/>
    <property type="match status" value="1"/>
</dbReference>
<name>A0AAP4BDU7_9FIRM</name>
<feature type="modified residue" description="N6-(pyridoxal phosphate)lysine" evidence="5">
    <location>
        <position position="199"/>
    </location>
</feature>
<dbReference type="InterPro" id="IPR015424">
    <property type="entry name" value="PyrdxlP-dep_Trfase"/>
</dbReference>
<dbReference type="FunFam" id="3.40.640.10:FF:000030">
    <property type="entry name" value="Low-specificity L-threonine aldolase"/>
    <property type="match status" value="1"/>
</dbReference>
<dbReference type="GO" id="GO:0005829">
    <property type="term" value="C:cytosol"/>
    <property type="evidence" value="ECO:0007669"/>
    <property type="project" value="TreeGrafter"/>
</dbReference>
<proteinExistence type="inferred from homology"/>
<dbReference type="InterPro" id="IPR001597">
    <property type="entry name" value="ArAA_b-elim_lyase/Thr_aldolase"/>
</dbReference>
<comment type="caution">
    <text evidence="7">The sequence shown here is derived from an EMBL/GenBank/DDBJ whole genome shotgun (WGS) entry which is preliminary data.</text>
</comment>
<evidence type="ECO:0000259" key="6">
    <source>
        <dbReference type="Pfam" id="PF01212"/>
    </source>
</evidence>
<dbReference type="PANTHER" id="PTHR48097">
    <property type="entry name" value="L-THREONINE ALDOLASE-RELATED"/>
    <property type="match status" value="1"/>
</dbReference>
<dbReference type="PANTHER" id="PTHR48097:SF9">
    <property type="entry name" value="L-THREONINE ALDOLASE"/>
    <property type="match status" value="1"/>
</dbReference>
<dbReference type="Gene3D" id="3.40.640.10">
    <property type="entry name" value="Type I PLP-dependent aspartate aminotransferase-like (Major domain)"/>
    <property type="match status" value="1"/>
</dbReference>
<evidence type="ECO:0000256" key="5">
    <source>
        <dbReference type="PIRSR" id="PIRSR017617-1"/>
    </source>
</evidence>
<dbReference type="Pfam" id="PF01212">
    <property type="entry name" value="Beta_elim_lyase"/>
    <property type="match status" value="1"/>
</dbReference>
<evidence type="ECO:0000256" key="1">
    <source>
        <dbReference type="ARBA" id="ARBA00001933"/>
    </source>
</evidence>
<accession>A0AAP4BDU7</accession>
<dbReference type="InterPro" id="IPR023603">
    <property type="entry name" value="Low_specificity_L-TA-like"/>
</dbReference>
<dbReference type="NCBIfam" id="NF041359">
    <property type="entry name" value="GntG_guanitoxin"/>
    <property type="match status" value="1"/>
</dbReference>
<protein>
    <submittedName>
        <fullName evidence="7">Low-specificity L-threonine aldolase</fullName>
        <ecNumber evidence="7">4.1.2.48</ecNumber>
    </submittedName>
</protein>
<keyword evidence="4 7" id="KW-0456">Lyase</keyword>